<keyword evidence="1" id="KW-1133">Transmembrane helix</keyword>
<protein>
    <submittedName>
        <fullName evidence="4">Ankyrin repeat-containing protein BDA1-like</fullName>
    </submittedName>
</protein>
<dbReference type="InterPro" id="IPR036770">
    <property type="entry name" value="Ankyrin_rpt-contain_sf"/>
</dbReference>
<feature type="transmembrane region" description="Helical" evidence="1">
    <location>
        <begin position="330"/>
        <end position="355"/>
    </location>
</feature>
<evidence type="ECO:0000313" key="3">
    <source>
        <dbReference type="Proteomes" id="UP000827889"/>
    </source>
</evidence>
<evidence type="ECO:0000313" key="4">
    <source>
        <dbReference type="RefSeq" id="XP_048140877.1"/>
    </source>
</evidence>
<feature type="transmembrane region" description="Helical" evidence="1">
    <location>
        <begin position="362"/>
        <end position="383"/>
    </location>
</feature>
<evidence type="ECO:0000256" key="1">
    <source>
        <dbReference type="SAM" id="Phobius"/>
    </source>
</evidence>
<dbReference type="InterPro" id="IPR026961">
    <property type="entry name" value="PGG_dom"/>
</dbReference>
<reference evidence="4" key="1">
    <citation type="submission" date="2025-08" db="UniProtKB">
        <authorList>
            <consortium name="RefSeq"/>
        </authorList>
    </citation>
    <scope>IDENTIFICATION</scope>
    <source>
        <tissue evidence="4">Leaf</tissue>
    </source>
</reference>
<feature type="domain" description="PGG" evidence="2">
    <location>
        <begin position="273"/>
        <end position="356"/>
    </location>
</feature>
<gene>
    <name evidence="4" type="primary">LOC125316514</name>
</gene>
<proteinExistence type="predicted"/>
<dbReference type="Pfam" id="PF12796">
    <property type="entry name" value="Ank_2"/>
    <property type="match status" value="1"/>
</dbReference>
<accession>A0ABM3HW91</accession>
<dbReference type="Gene3D" id="1.25.40.20">
    <property type="entry name" value="Ankyrin repeat-containing domain"/>
    <property type="match status" value="1"/>
</dbReference>
<dbReference type="InterPro" id="IPR002110">
    <property type="entry name" value="Ankyrin_rpt"/>
</dbReference>
<organism evidence="3 4">
    <name type="scientific">Rhodamnia argentea</name>
    <dbReference type="NCBI Taxonomy" id="178133"/>
    <lineage>
        <taxon>Eukaryota</taxon>
        <taxon>Viridiplantae</taxon>
        <taxon>Streptophyta</taxon>
        <taxon>Embryophyta</taxon>
        <taxon>Tracheophyta</taxon>
        <taxon>Spermatophyta</taxon>
        <taxon>Magnoliopsida</taxon>
        <taxon>eudicotyledons</taxon>
        <taxon>Gunneridae</taxon>
        <taxon>Pentapetalae</taxon>
        <taxon>rosids</taxon>
        <taxon>malvids</taxon>
        <taxon>Myrtales</taxon>
        <taxon>Myrtaceae</taxon>
        <taxon>Myrtoideae</taxon>
        <taxon>Myrteae</taxon>
        <taxon>Australasian group</taxon>
        <taxon>Rhodamnia</taxon>
    </lineage>
</organism>
<evidence type="ECO:0000259" key="2">
    <source>
        <dbReference type="Pfam" id="PF13962"/>
    </source>
</evidence>
<dbReference type="SUPFAM" id="SSF48403">
    <property type="entry name" value="Ankyrin repeat"/>
    <property type="match status" value="1"/>
</dbReference>
<feature type="transmembrane region" description="Helical" evidence="1">
    <location>
        <begin position="389"/>
        <end position="408"/>
    </location>
</feature>
<name>A0ABM3HW91_9MYRT</name>
<dbReference type="PANTHER" id="PTHR24128:SF24">
    <property type="entry name" value="ANKYRIN REPEAT PROTEIN"/>
    <property type="match status" value="1"/>
</dbReference>
<dbReference type="RefSeq" id="XP_048140877.1">
    <property type="nucleotide sequence ID" value="XM_048284920.1"/>
</dbReference>
<sequence>MSLQEAIAADSVNELYSLIERDENILDHGSQGPFPNTPLHVAAEQGKTKVAMEIATLKPPFARKLNRGGYSPMHLALQKKHYGTVRALMTLNPELVRVRGRGGITPFHFVAGEKGDNANENVELLELLAEFLWAKSSIEDLTNQCEIAVHVALKNHNLEGFKVLFGWLKRVNLTEILDWKDQDGNTVLHIAILKRQPEIINLLIGHVKVNVKNFQGETALDIFRANPTSDQDLAKKLQDPTLSKNICLSEFLRSRLTPYERIVFELGFRDESVRDIVLIVAALITTATYQAMLTPPGGYWQDDSSNLPANSSGIPAGKPHRAGSIILSGAYLYAFTTLNSFVFFASIGTICMMAFPLLPHASLVYSLAVYVGFAYFATLMIEFTRSDAVVGIVITACVFSLLLVLLAAQWKAWSKHNRLLCGIDATGRRIGHFPKLKHGK</sequence>
<keyword evidence="1" id="KW-0812">Transmembrane</keyword>
<dbReference type="SMART" id="SM00248">
    <property type="entry name" value="ANK"/>
    <property type="match status" value="4"/>
</dbReference>
<dbReference type="GeneID" id="125316514"/>
<dbReference type="Proteomes" id="UP000827889">
    <property type="component" value="Chromosome 9"/>
</dbReference>
<dbReference type="Pfam" id="PF13962">
    <property type="entry name" value="PGG"/>
    <property type="match status" value="1"/>
</dbReference>
<keyword evidence="3" id="KW-1185">Reference proteome</keyword>
<keyword evidence="1" id="KW-0472">Membrane</keyword>
<dbReference type="PANTHER" id="PTHR24128">
    <property type="entry name" value="HOMEOBOX PROTEIN WARIAI"/>
    <property type="match status" value="1"/>
</dbReference>
<dbReference type="Pfam" id="PF13857">
    <property type="entry name" value="Ank_5"/>
    <property type="match status" value="1"/>
</dbReference>